<dbReference type="PANTHER" id="PTHR43364:SF6">
    <property type="entry name" value="OXIDOREDUCTASE-RELATED"/>
    <property type="match status" value="1"/>
</dbReference>
<dbReference type="EC" id="1.1.1.149" evidence="3"/>
<evidence type="ECO:0000313" key="3">
    <source>
        <dbReference type="EMBL" id="CCE98361.1"/>
    </source>
</evidence>
<dbReference type="GO" id="GO:0005829">
    <property type="term" value="C:cytosol"/>
    <property type="evidence" value="ECO:0007669"/>
    <property type="project" value="UniProtKB-ARBA"/>
</dbReference>
<dbReference type="Gene3D" id="3.20.20.100">
    <property type="entry name" value="NADP-dependent oxidoreductase domain"/>
    <property type="match status" value="1"/>
</dbReference>
<dbReference type="InterPro" id="IPR050523">
    <property type="entry name" value="AKR_Detox_Biosynth"/>
</dbReference>
<dbReference type="AlphaFoldDB" id="G9A651"/>
<name>G9A651_SINF1</name>
<dbReference type="Proteomes" id="UP000007735">
    <property type="component" value="Chromosome"/>
</dbReference>
<evidence type="ECO:0000313" key="4">
    <source>
        <dbReference type="Proteomes" id="UP000007735"/>
    </source>
</evidence>
<dbReference type="STRING" id="1117943.SFHH103_03870"/>
<dbReference type="GO" id="GO:0047006">
    <property type="term" value="F:17-alpha,20-alpha-dihydroxypregn-4-en-3-one dehydrogenase [NAD(P)+] activity"/>
    <property type="evidence" value="ECO:0007669"/>
    <property type="project" value="UniProtKB-EC"/>
</dbReference>
<sequence>MFPRQSSQSQLVFIQPTWSETMEMRRLGRTGLSIAPLVFGGNVFGWTADEKTSFALLDAFFDAGFNAVDTADVYSSWVPGNTGGESETIIGRWLKQSGRPRDEAVIITKVGSELGPGRKGLSRRWILQAVEDSLKRLQTDHIDLYLSHWPDPETPCEETLAAYETLLSQGKVRAIGASNLDAGQLRGALDVAAARGLPRYDVLQPEYNLYDRAAYDGALRHLCIAEEIGVITYFSLARGFLSGKYRSHTDLEGSARGGGVEKYLDGRGVRILGVLDELAEETGAKQAEIALAWIIARDGVTAPIASATSLDQVASLVRSAELRLSEEAIQRLNDVSF</sequence>
<dbReference type="InterPro" id="IPR036812">
    <property type="entry name" value="NAD(P)_OxRdtase_dom_sf"/>
</dbReference>
<dbReference type="SUPFAM" id="SSF51430">
    <property type="entry name" value="NAD(P)-linked oxidoreductase"/>
    <property type="match status" value="1"/>
</dbReference>
<dbReference type="HOGENOM" id="CLU_023205_2_0_5"/>
<evidence type="ECO:0000256" key="1">
    <source>
        <dbReference type="ARBA" id="ARBA00023002"/>
    </source>
</evidence>
<dbReference type="CDD" id="cd19081">
    <property type="entry name" value="AKR_AKR9C1"/>
    <property type="match status" value="1"/>
</dbReference>
<dbReference type="FunFam" id="3.20.20.100:FF:000004">
    <property type="entry name" value="Oxidoreductase, aldo/keto reductase"/>
    <property type="match status" value="1"/>
</dbReference>
<dbReference type="PATRIC" id="fig|380.5.peg.4092"/>
<reference evidence="3 4" key="1">
    <citation type="journal article" date="2012" name="J. Bacteriol.">
        <title>Genome sequence of the soybean symbiont Sinorhizobium fredii HH103.</title>
        <authorList>
            <person name="Weidner S."/>
            <person name="Becker A."/>
            <person name="Bonilla I."/>
            <person name="Jaenicke S."/>
            <person name="Lloret J."/>
            <person name="Margaret I."/>
            <person name="Puhler A."/>
            <person name="Ruiz-Sainz J.E."/>
            <person name="Schneiker-Bekel S."/>
            <person name="Szczepanowski R."/>
            <person name="Vinardell J.M."/>
            <person name="Zehner S."/>
            <person name="Gottfert M."/>
        </authorList>
    </citation>
    <scope>NUCLEOTIDE SEQUENCE [LARGE SCALE GENOMIC DNA]</scope>
    <source>
        <strain evidence="3 4">HH103</strain>
    </source>
</reference>
<protein>
    <submittedName>
        <fullName evidence="3">Aldo-keto reductase family 1 member C1 homolog 20-alpha-hydroxysteroid dehydrogenase 20-alpha-HSD Dihydrodiol dehydrogenase 1 DD-1 DD1</fullName>
        <ecNumber evidence="3">1.1.1.149</ecNumber>
    </submittedName>
</protein>
<dbReference type="InterPro" id="IPR023210">
    <property type="entry name" value="NADP_OxRdtase_dom"/>
</dbReference>
<dbReference type="Pfam" id="PF00248">
    <property type="entry name" value="Aldo_ket_red"/>
    <property type="match status" value="1"/>
</dbReference>
<dbReference type="EMBL" id="HE616890">
    <property type="protein sequence ID" value="CCE98361.1"/>
    <property type="molecule type" value="Genomic_DNA"/>
</dbReference>
<dbReference type="eggNOG" id="COG0667">
    <property type="taxonomic scope" value="Bacteria"/>
</dbReference>
<feature type="domain" description="NADP-dependent oxidoreductase" evidence="2">
    <location>
        <begin position="36"/>
        <end position="335"/>
    </location>
</feature>
<dbReference type="KEGG" id="sfh:SFHH103_03870"/>
<evidence type="ECO:0000259" key="2">
    <source>
        <dbReference type="Pfam" id="PF00248"/>
    </source>
</evidence>
<gene>
    <name evidence="3" type="ordered locus">SFHH103_03870</name>
</gene>
<proteinExistence type="predicted"/>
<organism evidence="3 4">
    <name type="scientific">Sinorhizobium fredii (strain HH103)</name>
    <dbReference type="NCBI Taxonomy" id="1117943"/>
    <lineage>
        <taxon>Bacteria</taxon>
        <taxon>Pseudomonadati</taxon>
        <taxon>Pseudomonadota</taxon>
        <taxon>Alphaproteobacteria</taxon>
        <taxon>Hyphomicrobiales</taxon>
        <taxon>Rhizobiaceae</taxon>
        <taxon>Sinorhizobium/Ensifer group</taxon>
        <taxon>Sinorhizobium</taxon>
    </lineage>
</organism>
<keyword evidence="1 3" id="KW-0560">Oxidoreductase</keyword>
<accession>G9A651</accession>
<dbReference type="PANTHER" id="PTHR43364">
    <property type="entry name" value="NADH-SPECIFIC METHYLGLYOXAL REDUCTASE-RELATED"/>
    <property type="match status" value="1"/>
</dbReference>